<feature type="transmembrane region" description="Helical" evidence="2">
    <location>
        <begin position="88"/>
        <end position="109"/>
    </location>
</feature>
<feature type="domain" description="Protein FecR C-terminal" evidence="4">
    <location>
        <begin position="312"/>
        <end position="381"/>
    </location>
</feature>
<sequence length="384" mass="43682">MRTQIEETIKQAIRIGNYLTGKSNEEENPASLPGKDEDPSNEKVVREVLSKQNVENSLEQYKRLNTGLERDWKKWQASRKHRVRIIRYRIAGIAASIMLLFAAGAYWLYPEQKAIVPSPPAQIQAGGFKATLYTGDKKVIEIKENMQAVLSQDSSVIVNRNELKHTETSGRPIINKLVVPKGGEFAIVLADGTKIWLNADTRLKYPTFFTGDKREVELEGEAYFEVQHDDKMPFIVKTSKSAIRVYGTSFNVKAYPDDSFQKTTLEEGSIGLQVNDKEFKLVPNQQAVLNTANEVNVIKIKARQQSAWRHGRFLFDNENLEDIMAQLARWYDVNIFFVGPKVKNLHFSGEIDRYENIEKVLHMIGLTTNISFSINGKTITITPE</sequence>
<dbReference type="EMBL" id="QSCR01000042">
    <property type="protein sequence ID" value="RGY12592.1"/>
    <property type="molecule type" value="Genomic_DNA"/>
</dbReference>
<dbReference type="Proteomes" id="UP000654720">
    <property type="component" value="Chromosome"/>
</dbReference>
<dbReference type="Proteomes" id="UP000286063">
    <property type="component" value="Unassembled WGS sequence"/>
</dbReference>
<dbReference type="GeneID" id="93098343"/>
<dbReference type="FunFam" id="2.60.120.1440:FF:000001">
    <property type="entry name" value="Putative anti-sigma factor"/>
    <property type="match status" value="1"/>
</dbReference>
<dbReference type="GO" id="GO:0016989">
    <property type="term" value="F:sigma factor antagonist activity"/>
    <property type="evidence" value="ECO:0007669"/>
    <property type="project" value="TreeGrafter"/>
</dbReference>
<evidence type="ECO:0000313" key="11">
    <source>
        <dbReference type="Proteomes" id="UP000286063"/>
    </source>
</evidence>
<dbReference type="InterPro" id="IPR012373">
    <property type="entry name" value="Ferrdict_sens_TM"/>
</dbReference>
<dbReference type="AlphaFoldDB" id="A0A412X6T6"/>
<dbReference type="InterPro" id="IPR032508">
    <property type="entry name" value="FecR_C"/>
</dbReference>
<dbReference type="Proteomes" id="UP000286038">
    <property type="component" value="Unassembled WGS sequence"/>
</dbReference>
<keyword evidence="2" id="KW-1133">Transmembrane helix</keyword>
<evidence type="ECO:0000313" key="12">
    <source>
        <dbReference type="Proteomes" id="UP000654720"/>
    </source>
</evidence>
<dbReference type="PIRSF" id="PIRSF018266">
    <property type="entry name" value="FecR"/>
    <property type="match status" value="1"/>
</dbReference>
<protein>
    <submittedName>
        <fullName evidence="6">FecR family protein</fullName>
    </submittedName>
</protein>
<dbReference type="PANTHER" id="PTHR30273:SF2">
    <property type="entry name" value="PROTEIN FECR"/>
    <property type="match status" value="1"/>
</dbReference>
<evidence type="ECO:0000313" key="5">
    <source>
        <dbReference type="EMBL" id="QRO49010.1"/>
    </source>
</evidence>
<feature type="region of interest" description="Disordered" evidence="1">
    <location>
        <begin position="20"/>
        <end position="41"/>
    </location>
</feature>
<proteinExistence type="predicted"/>
<dbReference type="Gene3D" id="3.55.50.30">
    <property type="match status" value="1"/>
</dbReference>
<keyword evidence="2" id="KW-0472">Membrane</keyword>
<dbReference type="Gene3D" id="2.60.120.1440">
    <property type="match status" value="1"/>
</dbReference>
<dbReference type="Pfam" id="PF16344">
    <property type="entry name" value="FecR_C"/>
    <property type="match status" value="1"/>
</dbReference>
<evidence type="ECO:0000313" key="10">
    <source>
        <dbReference type="Proteomes" id="UP000286038"/>
    </source>
</evidence>
<evidence type="ECO:0000259" key="3">
    <source>
        <dbReference type="Pfam" id="PF04773"/>
    </source>
</evidence>
<evidence type="ECO:0000256" key="1">
    <source>
        <dbReference type="SAM" id="MobiDB-lite"/>
    </source>
</evidence>
<reference evidence="5 12" key="2">
    <citation type="submission" date="2021-02" db="EMBL/GenBank/DDBJ databases">
        <title>FDA dAtabase for Regulatory Grade micrObial Sequences (FDA-ARGOS): Supporting development and validation of Infectious Disease Dx tests.</title>
        <authorList>
            <person name="Carlson P."/>
            <person name="Fischbach M."/>
            <person name="Hastie J."/>
            <person name="Bilen M."/>
            <person name="Cheng A."/>
            <person name="Tallon L."/>
            <person name="Sadzewicz L."/>
            <person name="Zhao X."/>
            <person name="Boylan J."/>
            <person name="Ott S."/>
            <person name="Bowen H."/>
            <person name="Vavikolanu K."/>
            <person name="Mehta A."/>
            <person name="Aluvathingal J."/>
            <person name="Nadendla S."/>
            <person name="Yan Y."/>
            <person name="Sichtig H."/>
        </authorList>
    </citation>
    <scope>NUCLEOTIDE SEQUENCE [LARGE SCALE GENOMIC DNA]</scope>
    <source>
        <strain evidence="5 12">FDAARGOS_1229</strain>
    </source>
</reference>
<dbReference type="EMBL" id="QRPV01000018">
    <property type="protein sequence ID" value="RHM41683.1"/>
    <property type="molecule type" value="Genomic_DNA"/>
</dbReference>
<keyword evidence="2" id="KW-0812">Transmembrane</keyword>
<evidence type="ECO:0000313" key="6">
    <source>
        <dbReference type="EMBL" id="RGV36717.1"/>
    </source>
</evidence>
<evidence type="ECO:0000259" key="4">
    <source>
        <dbReference type="Pfam" id="PF16344"/>
    </source>
</evidence>
<dbReference type="EMBL" id="CP069450">
    <property type="protein sequence ID" value="QRO49010.1"/>
    <property type="molecule type" value="Genomic_DNA"/>
</dbReference>
<dbReference type="OrthoDB" id="650093at2"/>
<organism evidence="6 9">
    <name type="scientific">Butyricimonas virosa</name>
    <dbReference type="NCBI Taxonomy" id="544645"/>
    <lineage>
        <taxon>Bacteria</taxon>
        <taxon>Pseudomonadati</taxon>
        <taxon>Bacteroidota</taxon>
        <taxon>Bacteroidia</taxon>
        <taxon>Bacteroidales</taxon>
        <taxon>Odoribacteraceae</taxon>
        <taxon>Butyricimonas</taxon>
    </lineage>
</organism>
<evidence type="ECO:0000256" key="2">
    <source>
        <dbReference type="SAM" id="Phobius"/>
    </source>
</evidence>
<keyword evidence="12" id="KW-1185">Reference proteome</keyword>
<dbReference type="STRING" id="1121130.GCA_000519105_02312"/>
<name>A0A412X6T6_9BACT</name>
<dbReference type="Pfam" id="PF04773">
    <property type="entry name" value="FecR"/>
    <property type="match status" value="1"/>
</dbReference>
<reference evidence="9 10" key="1">
    <citation type="submission" date="2018-08" db="EMBL/GenBank/DDBJ databases">
        <title>A genome reference for cultivated species of the human gut microbiota.</title>
        <authorList>
            <person name="Zou Y."/>
            <person name="Xue W."/>
            <person name="Luo G."/>
        </authorList>
    </citation>
    <scope>NUCLEOTIDE SEQUENCE [LARGE SCALE GENOMIC DNA]</scope>
    <source>
        <strain evidence="6 9">AF14-49</strain>
        <strain evidence="8 10">AF34-33</strain>
        <strain evidence="7 11">OF02-7</strain>
    </source>
</reference>
<dbReference type="EMBL" id="QRZA01000001">
    <property type="protein sequence ID" value="RGV36717.1"/>
    <property type="molecule type" value="Genomic_DNA"/>
</dbReference>
<evidence type="ECO:0000313" key="9">
    <source>
        <dbReference type="Proteomes" id="UP000283589"/>
    </source>
</evidence>
<dbReference type="InterPro" id="IPR006860">
    <property type="entry name" value="FecR"/>
</dbReference>
<dbReference type="PANTHER" id="PTHR30273">
    <property type="entry name" value="PERIPLASMIC SIGNAL SENSOR AND SIGMA FACTOR ACTIVATOR FECR-RELATED"/>
    <property type="match status" value="1"/>
</dbReference>
<evidence type="ECO:0000313" key="8">
    <source>
        <dbReference type="EMBL" id="RHM41683.1"/>
    </source>
</evidence>
<dbReference type="RefSeq" id="WP_027201047.1">
    <property type="nucleotide sequence ID" value="NZ_CABJDM010000018.1"/>
</dbReference>
<dbReference type="Proteomes" id="UP000283589">
    <property type="component" value="Unassembled WGS sequence"/>
</dbReference>
<accession>A0A412X6T6</accession>
<feature type="domain" description="FecR protein" evidence="3">
    <location>
        <begin position="177"/>
        <end position="269"/>
    </location>
</feature>
<gene>
    <name evidence="6" type="ORF">DWW18_00530</name>
    <name evidence="8" type="ORF">DWZ68_13025</name>
    <name evidence="7" type="ORF">DXA50_17680</name>
    <name evidence="5" type="ORF">I6J59_13890</name>
</gene>
<evidence type="ECO:0000313" key="7">
    <source>
        <dbReference type="EMBL" id="RGY12592.1"/>
    </source>
</evidence>